<dbReference type="SUPFAM" id="SSF52540">
    <property type="entry name" value="P-loop containing nucleoside triphosphate hydrolases"/>
    <property type="match status" value="1"/>
</dbReference>
<feature type="domain" description="Sigma-54 factor interaction" evidence="6">
    <location>
        <begin position="330"/>
        <end position="560"/>
    </location>
</feature>
<evidence type="ECO:0000256" key="5">
    <source>
        <dbReference type="ARBA" id="ARBA00023163"/>
    </source>
</evidence>
<evidence type="ECO:0000313" key="7">
    <source>
        <dbReference type="EMBL" id="SHI38192.1"/>
    </source>
</evidence>
<dbReference type="SMART" id="SM00091">
    <property type="entry name" value="PAS"/>
    <property type="match status" value="1"/>
</dbReference>
<dbReference type="PROSITE" id="PS00676">
    <property type="entry name" value="SIGMA54_INTERACT_2"/>
    <property type="match status" value="1"/>
</dbReference>
<proteinExistence type="predicted"/>
<dbReference type="InterPro" id="IPR058031">
    <property type="entry name" value="AAA_lid_NorR"/>
</dbReference>
<protein>
    <submittedName>
        <fullName evidence="7">Transcriptional regulator of acetoin/glycerol metabolism</fullName>
    </submittedName>
</protein>
<evidence type="ECO:0000256" key="3">
    <source>
        <dbReference type="ARBA" id="ARBA00023015"/>
    </source>
</evidence>
<dbReference type="Pfam" id="PF25601">
    <property type="entry name" value="AAA_lid_14"/>
    <property type="match status" value="1"/>
</dbReference>
<dbReference type="InterPro" id="IPR003593">
    <property type="entry name" value="AAA+_ATPase"/>
</dbReference>
<dbReference type="SUPFAM" id="SSF46689">
    <property type="entry name" value="Homeodomain-like"/>
    <property type="match status" value="1"/>
</dbReference>
<keyword evidence="5" id="KW-0804">Transcription</keyword>
<evidence type="ECO:0000256" key="2">
    <source>
        <dbReference type="ARBA" id="ARBA00022840"/>
    </source>
</evidence>
<dbReference type="GO" id="GO:0043565">
    <property type="term" value="F:sequence-specific DNA binding"/>
    <property type="evidence" value="ECO:0007669"/>
    <property type="project" value="InterPro"/>
</dbReference>
<dbReference type="OrthoDB" id="5411866at2"/>
<dbReference type="CDD" id="cd00009">
    <property type="entry name" value="AAA"/>
    <property type="match status" value="1"/>
</dbReference>
<dbReference type="Proteomes" id="UP000184052">
    <property type="component" value="Unassembled WGS sequence"/>
</dbReference>
<dbReference type="PANTHER" id="PTHR32071">
    <property type="entry name" value="TRANSCRIPTIONAL REGULATORY PROTEIN"/>
    <property type="match status" value="1"/>
</dbReference>
<dbReference type="SMART" id="SM00382">
    <property type="entry name" value="AAA"/>
    <property type="match status" value="1"/>
</dbReference>
<evidence type="ECO:0000256" key="1">
    <source>
        <dbReference type="ARBA" id="ARBA00022741"/>
    </source>
</evidence>
<dbReference type="InterPro" id="IPR002078">
    <property type="entry name" value="Sigma_54_int"/>
</dbReference>
<dbReference type="EMBL" id="FQZL01000004">
    <property type="protein sequence ID" value="SHI38192.1"/>
    <property type="molecule type" value="Genomic_DNA"/>
</dbReference>
<dbReference type="InterPro" id="IPR003018">
    <property type="entry name" value="GAF"/>
</dbReference>
<dbReference type="GO" id="GO:0005524">
    <property type="term" value="F:ATP binding"/>
    <property type="evidence" value="ECO:0007669"/>
    <property type="project" value="UniProtKB-KW"/>
</dbReference>
<keyword evidence="1" id="KW-0547">Nucleotide-binding</keyword>
<dbReference type="InterPro" id="IPR002197">
    <property type="entry name" value="HTH_Fis"/>
</dbReference>
<dbReference type="Gene3D" id="1.10.8.60">
    <property type="match status" value="1"/>
</dbReference>
<accession>A0A1M6AP02</accession>
<dbReference type="SUPFAM" id="SSF55785">
    <property type="entry name" value="PYP-like sensor domain (PAS domain)"/>
    <property type="match status" value="1"/>
</dbReference>
<keyword evidence="2" id="KW-0067">ATP-binding</keyword>
<dbReference type="Pfam" id="PF00158">
    <property type="entry name" value="Sigma54_activat"/>
    <property type="match status" value="1"/>
</dbReference>
<dbReference type="STRING" id="1121476.SAMN02745751_00195"/>
<dbReference type="InterPro" id="IPR029016">
    <property type="entry name" value="GAF-like_dom_sf"/>
</dbReference>
<evidence type="ECO:0000256" key="4">
    <source>
        <dbReference type="ARBA" id="ARBA00023125"/>
    </source>
</evidence>
<dbReference type="Gene3D" id="3.30.450.20">
    <property type="entry name" value="PAS domain"/>
    <property type="match status" value="1"/>
</dbReference>
<dbReference type="PROSITE" id="PS00675">
    <property type="entry name" value="SIGMA54_INTERACT_1"/>
    <property type="match status" value="1"/>
</dbReference>
<gene>
    <name evidence="7" type="ORF">SAMN02745751_00195</name>
</gene>
<dbReference type="FunFam" id="3.40.50.300:FF:000006">
    <property type="entry name" value="DNA-binding transcriptional regulator NtrC"/>
    <property type="match status" value="1"/>
</dbReference>
<dbReference type="InterPro" id="IPR025943">
    <property type="entry name" value="Sigma_54_int_dom_ATP-bd_2"/>
</dbReference>
<name>A0A1M6AP02_9FIRM</name>
<evidence type="ECO:0000259" key="6">
    <source>
        <dbReference type="PROSITE" id="PS50045"/>
    </source>
</evidence>
<keyword evidence="4" id="KW-0238">DNA-binding</keyword>
<sequence>MLHASKESWLKFVNDDIISEDVDPVIADAWKRCKEYGVNHMEGMGTGIDIEAYERAREENKELLAIARPIMENLHEIVTSSHFALVLSDRNGLLIEAIGDEIYNEKADRLRYNPGMLWSEEEIGANAIGTALAIDKPVHFIGEDHYCIEHHSWTCSAANIHDEDGNIIGCLDMSGDKNMSNTHTLGIVVAAIYTIEREMALKKSHKLLETTFESTSDGMVIVDKDMNVIRANNQASNILFVPHEKILEMDIRDIFTDLDYGRLPEKRNVFLTESTAIVDGRRINCSVNIVPIIIDKKIFGFNIAFKETKYLHRTVNKVAGNIATYHFEDIIGDSESVRKVAESAKKIAKTRSNVLIEGESGTGKELFAQSIHNYSPRSKGPFVAINCASLPRELIESELFGYEKGAFTGALKDGKIGKFELADGGTIFLDEIGELPMEVQAKLLRVLDNFSIRRIGSDYEKKLDVRVIAATNRDLLTEVENKNFRHDLYYRLNVFKLELPPLRERDDDISICANHFLLKLNTQNSNSVKIYGSDFLESLKRYRWVGNVRELQNIVERAYYLCDGNVITAEYLPDHIINNKEKMTHGAAIEIAGDGILDMESVEKRNIIATIKSCDKNVLKAAEQLSMSKSTIYRKIRKYGINVREL</sequence>
<dbReference type="Pfam" id="PF02954">
    <property type="entry name" value="HTH_8"/>
    <property type="match status" value="1"/>
</dbReference>
<dbReference type="InterPro" id="IPR000014">
    <property type="entry name" value="PAS"/>
</dbReference>
<keyword evidence="3" id="KW-0805">Transcription regulation</keyword>
<dbReference type="Gene3D" id="3.40.50.300">
    <property type="entry name" value="P-loop containing nucleotide triphosphate hydrolases"/>
    <property type="match status" value="1"/>
</dbReference>
<dbReference type="AlphaFoldDB" id="A0A1M6AP02"/>
<dbReference type="GO" id="GO:0006355">
    <property type="term" value="P:regulation of DNA-templated transcription"/>
    <property type="evidence" value="ECO:0007669"/>
    <property type="project" value="InterPro"/>
</dbReference>
<dbReference type="InterPro" id="IPR025662">
    <property type="entry name" value="Sigma_54_int_dom_ATP-bd_1"/>
</dbReference>
<evidence type="ECO:0000313" key="8">
    <source>
        <dbReference type="Proteomes" id="UP000184052"/>
    </source>
</evidence>
<dbReference type="InterPro" id="IPR035965">
    <property type="entry name" value="PAS-like_dom_sf"/>
</dbReference>
<dbReference type="Pfam" id="PF01590">
    <property type="entry name" value="GAF"/>
    <property type="match status" value="1"/>
</dbReference>
<dbReference type="InterPro" id="IPR009057">
    <property type="entry name" value="Homeodomain-like_sf"/>
</dbReference>
<dbReference type="Gene3D" id="3.30.450.40">
    <property type="match status" value="1"/>
</dbReference>
<organism evidence="7 8">
    <name type="scientific">Dethiosulfatibacter aminovorans DSM 17477</name>
    <dbReference type="NCBI Taxonomy" id="1121476"/>
    <lineage>
        <taxon>Bacteria</taxon>
        <taxon>Bacillati</taxon>
        <taxon>Bacillota</taxon>
        <taxon>Tissierellia</taxon>
        <taxon>Dethiosulfatibacter</taxon>
    </lineage>
</organism>
<dbReference type="PROSITE" id="PS50045">
    <property type="entry name" value="SIGMA54_INTERACT_4"/>
    <property type="match status" value="1"/>
</dbReference>
<dbReference type="RefSeq" id="WP_073045724.1">
    <property type="nucleotide sequence ID" value="NZ_FQZL01000004.1"/>
</dbReference>
<keyword evidence="8" id="KW-1185">Reference proteome</keyword>
<dbReference type="PRINTS" id="PR01590">
    <property type="entry name" value="HTHFIS"/>
</dbReference>
<dbReference type="Gene3D" id="1.10.10.60">
    <property type="entry name" value="Homeodomain-like"/>
    <property type="match status" value="1"/>
</dbReference>
<dbReference type="PANTHER" id="PTHR32071:SF57">
    <property type="entry name" value="C4-DICARBOXYLATE TRANSPORT TRANSCRIPTIONAL REGULATORY PROTEIN DCTD"/>
    <property type="match status" value="1"/>
</dbReference>
<dbReference type="InterPro" id="IPR027417">
    <property type="entry name" value="P-loop_NTPase"/>
</dbReference>
<reference evidence="7 8" key="1">
    <citation type="submission" date="2016-11" db="EMBL/GenBank/DDBJ databases">
        <authorList>
            <person name="Jaros S."/>
            <person name="Januszkiewicz K."/>
            <person name="Wedrychowicz H."/>
        </authorList>
    </citation>
    <scope>NUCLEOTIDE SEQUENCE [LARGE SCALE GENOMIC DNA]</scope>
    <source>
        <strain evidence="7 8">DSM 17477</strain>
    </source>
</reference>
<dbReference type="Pfam" id="PF13188">
    <property type="entry name" value="PAS_8"/>
    <property type="match status" value="1"/>
</dbReference>